<dbReference type="Gene3D" id="3.40.710.10">
    <property type="entry name" value="DD-peptidase/beta-lactamase superfamily"/>
    <property type="match status" value="1"/>
</dbReference>
<keyword evidence="3 6" id="KW-0378">Hydrolase</keyword>
<dbReference type="Proteomes" id="UP000824151">
    <property type="component" value="Unassembled WGS sequence"/>
</dbReference>
<comment type="similarity">
    <text evidence="1">Belongs to the glutaminase family.</text>
</comment>
<dbReference type="InterPro" id="IPR036513">
    <property type="entry name" value="STAS_dom_sf"/>
</dbReference>
<feature type="domain" description="STAS" evidence="5">
    <location>
        <begin position="67"/>
        <end position="127"/>
    </location>
</feature>
<dbReference type="EC" id="3.5.1.2" evidence="2"/>
<comment type="caution">
    <text evidence="6">The sequence shown here is derived from an EMBL/GenBank/DDBJ whole genome shotgun (WGS) entry which is preliminary data.</text>
</comment>
<accession>A0A9D1S0X5</accession>
<dbReference type="SUPFAM" id="SSF56601">
    <property type="entry name" value="beta-lactamase/transpeptidase-like"/>
    <property type="match status" value="1"/>
</dbReference>
<evidence type="ECO:0000259" key="5">
    <source>
        <dbReference type="PROSITE" id="PS50801"/>
    </source>
</evidence>
<dbReference type="GO" id="GO:0004359">
    <property type="term" value="F:glutaminase activity"/>
    <property type="evidence" value="ECO:0007669"/>
    <property type="project" value="UniProtKB-EC"/>
</dbReference>
<reference evidence="6" key="2">
    <citation type="submission" date="2021-04" db="EMBL/GenBank/DDBJ databases">
        <authorList>
            <person name="Gilroy R."/>
        </authorList>
    </citation>
    <scope>NUCLEOTIDE SEQUENCE</scope>
    <source>
        <strain evidence="6">ChiHejej3B27-3195</strain>
    </source>
</reference>
<dbReference type="AlphaFoldDB" id="A0A9D1S0X5"/>
<comment type="catalytic activity">
    <reaction evidence="4">
        <text>L-glutamine + H2O = L-glutamate + NH4(+)</text>
        <dbReference type="Rhea" id="RHEA:15889"/>
        <dbReference type="ChEBI" id="CHEBI:15377"/>
        <dbReference type="ChEBI" id="CHEBI:28938"/>
        <dbReference type="ChEBI" id="CHEBI:29985"/>
        <dbReference type="ChEBI" id="CHEBI:58359"/>
        <dbReference type="EC" id="3.5.1.2"/>
    </reaction>
</comment>
<evidence type="ECO:0000256" key="2">
    <source>
        <dbReference type="ARBA" id="ARBA00012918"/>
    </source>
</evidence>
<reference evidence="6" key="1">
    <citation type="journal article" date="2021" name="PeerJ">
        <title>Extensive microbial diversity within the chicken gut microbiome revealed by metagenomics and culture.</title>
        <authorList>
            <person name="Gilroy R."/>
            <person name="Ravi A."/>
            <person name="Getino M."/>
            <person name="Pursley I."/>
            <person name="Horton D.L."/>
            <person name="Alikhan N.F."/>
            <person name="Baker D."/>
            <person name="Gharbi K."/>
            <person name="Hall N."/>
            <person name="Watson M."/>
            <person name="Adriaenssens E.M."/>
            <person name="Foster-Nyarko E."/>
            <person name="Jarju S."/>
            <person name="Secka A."/>
            <person name="Antonio M."/>
            <person name="Oren A."/>
            <person name="Chaudhuri R.R."/>
            <person name="La Ragione R."/>
            <person name="Hildebrand F."/>
            <person name="Pallen M.J."/>
        </authorList>
    </citation>
    <scope>NUCLEOTIDE SEQUENCE</scope>
    <source>
        <strain evidence="6">ChiHejej3B27-3195</strain>
    </source>
</reference>
<evidence type="ECO:0000313" key="6">
    <source>
        <dbReference type="EMBL" id="HIW99094.1"/>
    </source>
</evidence>
<dbReference type="PROSITE" id="PS50801">
    <property type="entry name" value="STAS"/>
    <property type="match status" value="1"/>
</dbReference>
<dbReference type="GO" id="GO:0006541">
    <property type="term" value="P:glutamine metabolic process"/>
    <property type="evidence" value="ECO:0007669"/>
    <property type="project" value="InterPro"/>
</dbReference>
<name>A0A9D1S0X5_9MICC</name>
<feature type="non-terminal residue" evidence="6">
    <location>
        <position position="1"/>
    </location>
</feature>
<dbReference type="Gene3D" id="3.30.750.24">
    <property type="entry name" value="STAS domain"/>
    <property type="match status" value="1"/>
</dbReference>
<dbReference type="InterPro" id="IPR002645">
    <property type="entry name" value="STAS_dom"/>
</dbReference>
<evidence type="ECO:0000313" key="7">
    <source>
        <dbReference type="Proteomes" id="UP000824151"/>
    </source>
</evidence>
<dbReference type="EMBL" id="DXGD01000112">
    <property type="protein sequence ID" value="HIW99094.1"/>
    <property type="molecule type" value="Genomic_DNA"/>
</dbReference>
<gene>
    <name evidence="6" type="ORF">H9871_03025</name>
</gene>
<dbReference type="InterPro" id="IPR012338">
    <property type="entry name" value="Beta-lactam/transpept-like"/>
</dbReference>
<evidence type="ECO:0000256" key="4">
    <source>
        <dbReference type="ARBA" id="ARBA00049534"/>
    </source>
</evidence>
<dbReference type="InterPro" id="IPR015868">
    <property type="entry name" value="Glutaminase"/>
</dbReference>
<dbReference type="SUPFAM" id="SSF52091">
    <property type="entry name" value="SpoIIaa-like"/>
    <property type="match status" value="1"/>
</dbReference>
<evidence type="ECO:0000256" key="3">
    <source>
        <dbReference type="ARBA" id="ARBA00022801"/>
    </source>
</evidence>
<organism evidence="6 7">
    <name type="scientific">Candidatus Nesterenkonia stercoripullorum</name>
    <dbReference type="NCBI Taxonomy" id="2838701"/>
    <lineage>
        <taxon>Bacteria</taxon>
        <taxon>Bacillati</taxon>
        <taxon>Actinomycetota</taxon>
        <taxon>Actinomycetes</taxon>
        <taxon>Micrococcales</taxon>
        <taxon>Micrococcaceae</taxon>
        <taxon>Nesterenkonia</taxon>
    </lineage>
</organism>
<protein>
    <recommendedName>
        <fullName evidence="2">glutaminase</fullName>
        <ecNumber evidence="2">3.5.1.2</ecNumber>
    </recommendedName>
</protein>
<proteinExistence type="inferred from homology"/>
<evidence type="ECO:0000256" key="1">
    <source>
        <dbReference type="ARBA" id="ARBA00011076"/>
    </source>
</evidence>
<dbReference type="Pfam" id="PF04960">
    <property type="entry name" value="Glutaminase"/>
    <property type="match status" value="1"/>
</dbReference>
<sequence>GILPGQVGIASFSPRLDPRGNSVRGVEMFQRLSQDMGLHLMINEQHSSTAVRGMRTVDDDGEHTTSVRLQGTLRFSGAERALRAITEAHEEGELAQRVVFDYSRVEQVSSVGRTMMRELRRRLEMDGHVVVDDDPEGVLAGSAERALG</sequence>